<dbReference type="AlphaFoldDB" id="A0A0A2KRQ2"/>
<name>A0A0A2KRQ2_PENIT</name>
<feature type="signal peptide" evidence="1">
    <location>
        <begin position="1"/>
        <end position="20"/>
    </location>
</feature>
<sequence>MLGKLPSVAALLALSLSAQASLIFKNSGTLSGWDKINQEHKGTVKQVTNEVYEGKTALKMTQIYDKSYSGRYHSEVVKDNIYKRGDSGAYGFSFRLQDDWQFFPVQNYNIAQFIGDFTDSGCDDWMPTTMVALKGNKLYSRVKQGSVCNQAVKGFNNLATVTAGEWHRVEIEAKWESDETGYFRVWYDGEKVLDEKNLITTIDGDAPFQFRTGLYANGWHDDKEMKGSQGTRSIWYDEIAAGTKLADVQAKAKIDAGDY</sequence>
<dbReference type="Pfam" id="PF14099">
    <property type="entry name" value="Polysacc_lyase"/>
    <property type="match status" value="1"/>
</dbReference>
<gene>
    <name evidence="2" type="ORF">PITC_000260</name>
</gene>
<keyword evidence="3" id="KW-1185">Reference proteome</keyword>
<dbReference type="OMA" id="CDDYMPS"/>
<dbReference type="EMBL" id="JQGA01001132">
    <property type="protein sequence ID" value="KGO69608.1"/>
    <property type="molecule type" value="Genomic_DNA"/>
</dbReference>
<dbReference type="HOGENOM" id="CLU_090719_0_0_1"/>
<dbReference type="Gene3D" id="2.60.120.200">
    <property type="match status" value="1"/>
</dbReference>
<dbReference type="OrthoDB" id="3889489at2759"/>
<protein>
    <submittedName>
        <fullName evidence="2">Polysaccharide lyase</fullName>
    </submittedName>
</protein>
<evidence type="ECO:0000313" key="3">
    <source>
        <dbReference type="Proteomes" id="UP000030104"/>
    </source>
</evidence>
<dbReference type="Proteomes" id="UP000030104">
    <property type="component" value="Unassembled WGS sequence"/>
</dbReference>
<feature type="chain" id="PRO_5001989523" evidence="1">
    <location>
        <begin position="21"/>
        <end position="259"/>
    </location>
</feature>
<keyword evidence="2" id="KW-0456">Lyase</keyword>
<reference evidence="2 3" key="1">
    <citation type="journal article" date="2015" name="Mol. Plant Microbe Interact.">
        <title>Genome, transcriptome, and functional analyses of Penicillium expansum provide new insights into secondary metabolism and pathogenicity.</title>
        <authorList>
            <person name="Ballester A.R."/>
            <person name="Marcet-Houben M."/>
            <person name="Levin E."/>
            <person name="Sela N."/>
            <person name="Selma-Lazaro C."/>
            <person name="Carmona L."/>
            <person name="Wisniewski M."/>
            <person name="Droby S."/>
            <person name="Gonzalez-Candelas L."/>
            <person name="Gabaldon T."/>
        </authorList>
    </citation>
    <scope>NUCLEOTIDE SEQUENCE [LARGE SCALE GENOMIC DNA]</scope>
    <source>
        <strain evidence="2 3">PHI-1</strain>
    </source>
</reference>
<evidence type="ECO:0000313" key="2">
    <source>
        <dbReference type="EMBL" id="KGO69608.1"/>
    </source>
</evidence>
<dbReference type="PhylomeDB" id="A0A0A2KRQ2"/>
<proteinExistence type="predicted"/>
<accession>A0A0A2KRQ2</accession>
<organism evidence="2 3">
    <name type="scientific">Penicillium italicum</name>
    <name type="common">Blue mold</name>
    <dbReference type="NCBI Taxonomy" id="40296"/>
    <lineage>
        <taxon>Eukaryota</taxon>
        <taxon>Fungi</taxon>
        <taxon>Dikarya</taxon>
        <taxon>Ascomycota</taxon>
        <taxon>Pezizomycotina</taxon>
        <taxon>Eurotiomycetes</taxon>
        <taxon>Eurotiomycetidae</taxon>
        <taxon>Eurotiales</taxon>
        <taxon>Aspergillaceae</taxon>
        <taxon>Penicillium</taxon>
    </lineage>
</organism>
<evidence type="ECO:0000256" key="1">
    <source>
        <dbReference type="SAM" id="SignalP"/>
    </source>
</evidence>
<comment type="caution">
    <text evidence="2">The sequence shown here is derived from an EMBL/GenBank/DDBJ whole genome shotgun (WGS) entry which is preliminary data.</text>
</comment>
<dbReference type="InterPro" id="IPR025975">
    <property type="entry name" value="Polysacc_lyase"/>
</dbReference>
<keyword evidence="1" id="KW-0732">Signal</keyword>
<dbReference type="GO" id="GO:0016829">
    <property type="term" value="F:lyase activity"/>
    <property type="evidence" value="ECO:0007669"/>
    <property type="project" value="UniProtKB-KW"/>
</dbReference>